<dbReference type="Pfam" id="PF05135">
    <property type="entry name" value="Phage_connect_1"/>
    <property type="match status" value="1"/>
</dbReference>
<reference evidence="1 2" key="1">
    <citation type="submission" date="2021-11" db="EMBL/GenBank/DDBJ databases">
        <title>Genome sequence.</title>
        <authorList>
            <person name="Sun Q."/>
        </authorList>
    </citation>
    <scope>NUCLEOTIDE SEQUENCE [LARGE SCALE GENOMIC DNA]</scope>
    <source>
        <strain evidence="1 2">KCTC 12005</strain>
    </source>
</reference>
<evidence type="ECO:0000313" key="2">
    <source>
        <dbReference type="Proteomes" id="UP001199260"/>
    </source>
</evidence>
<dbReference type="InterPro" id="IPR021146">
    <property type="entry name" value="Phage_gp6-like_head-tail"/>
</dbReference>
<dbReference type="Proteomes" id="UP001199260">
    <property type="component" value="Unassembled WGS sequence"/>
</dbReference>
<organism evidence="1 2">
    <name type="scientific">Comamonas koreensis</name>
    <dbReference type="NCBI Taxonomy" id="160825"/>
    <lineage>
        <taxon>Bacteria</taxon>
        <taxon>Pseudomonadati</taxon>
        <taxon>Pseudomonadota</taxon>
        <taxon>Betaproteobacteria</taxon>
        <taxon>Burkholderiales</taxon>
        <taxon>Comamonadaceae</taxon>
        <taxon>Comamonas</taxon>
    </lineage>
</organism>
<dbReference type="RefSeq" id="WP_230781162.1">
    <property type="nucleotide sequence ID" value="NZ_JAJNCT010000044.1"/>
</dbReference>
<keyword evidence="2" id="KW-1185">Reference proteome</keyword>
<dbReference type="AlphaFoldDB" id="A0AAW4Y0L8"/>
<gene>
    <name evidence="1" type="ORF">LPW39_23325</name>
</gene>
<sequence length="108" mass="11716">MITSLDLARRYCRASTSDDVLLTLLVEAAEGLAEKFLNRKVFADQVALDAALADGTAGDSPMVANAQFRAAVLEMVSDRYDKRGDQPTPAAMTRAERILWTDRVGLGV</sequence>
<accession>A0AAW4Y0L8</accession>
<dbReference type="EMBL" id="JAJNCT010000044">
    <property type="protein sequence ID" value="MCD2168057.1"/>
    <property type="molecule type" value="Genomic_DNA"/>
</dbReference>
<dbReference type="Gene3D" id="1.10.3230.30">
    <property type="entry name" value="Phage gp6-like head-tail connector protein"/>
    <property type="match status" value="1"/>
</dbReference>
<dbReference type="CDD" id="cd08054">
    <property type="entry name" value="gp6"/>
    <property type="match status" value="1"/>
</dbReference>
<name>A0AAW4Y0L8_9BURK</name>
<comment type="caution">
    <text evidence="1">The sequence shown here is derived from an EMBL/GenBank/DDBJ whole genome shotgun (WGS) entry which is preliminary data.</text>
</comment>
<protein>
    <submittedName>
        <fullName evidence="1">Head-tail connector protein</fullName>
    </submittedName>
</protein>
<dbReference type="NCBIfam" id="TIGR01560">
    <property type="entry name" value="put_DNA_pack"/>
    <property type="match status" value="1"/>
</dbReference>
<evidence type="ECO:0000313" key="1">
    <source>
        <dbReference type="EMBL" id="MCD2168057.1"/>
    </source>
</evidence>
<proteinExistence type="predicted"/>
<dbReference type="InterPro" id="IPR006450">
    <property type="entry name" value="Phage_HK97_gp6-like"/>
</dbReference>